<comment type="caution">
    <text evidence="2">The sequence shown here is derived from an EMBL/GenBank/DDBJ whole genome shotgun (WGS) entry which is preliminary data.</text>
</comment>
<sequence>MSSILNYYTMKKLLLLGAFALLGGIAQAQEGFKLGGHIGVPVADASDAASFTLGIDGAYMWNITKGLDLGVATGYSHFFGEDNFDDFGFIPVAASGKYKFSGAPIFVGLDLGYAISTHSDIDGGFYAQPKFGYQMSNGELYLGYQSITNKRNYGYGWGSVSWTVGAVNIGYNFYLK</sequence>
<reference evidence="2 3" key="1">
    <citation type="submission" date="2018-10" db="EMBL/GenBank/DDBJ databases">
        <title>Genomic Encyclopedia of Archaeal and Bacterial Type Strains, Phase II (KMG-II): from individual species to whole genera.</title>
        <authorList>
            <person name="Goeker M."/>
        </authorList>
    </citation>
    <scope>NUCLEOTIDE SEQUENCE [LARGE SCALE GENOMIC DNA]</scope>
    <source>
        <strain evidence="2 3">DSM 14219</strain>
    </source>
</reference>
<evidence type="ECO:0000313" key="3">
    <source>
        <dbReference type="Proteomes" id="UP000272428"/>
    </source>
</evidence>
<name>A0A495SPT9_9FLAO</name>
<evidence type="ECO:0008006" key="4">
    <source>
        <dbReference type="Google" id="ProtNLM"/>
    </source>
</evidence>
<keyword evidence="3" id="KW-1185">Reference proteome</keyword>
<feature type="signal peptide" evidence="1">
    <location>
        <begin position="1"/>
        <end position="28"/>
    </location>
</feature>
<dbReference type="AlphaFoldDB" id="A0A495SPT9"/>
<gene>
    <name evidence="2" type="ORF">BCF58_1290</name>
</gene>
<evidence type="ECO:0000256" key="1">
    <source>
        <dbReference type="SAM" id="SignalP"/>
    </source>
</evidence>
<organism evidence="2 3">
    <name type="scientific">Chryseobacterium defluvii</name>
    <dbReference type="NCBI Taxonomy" id="160396"/>
    <lineage>
        <taxon>Bacteria</taxon>
        <taxon>Pseudomonadati</taxon>
        <taxon>Bacteroidota</taxon>
        <taxon>Flavobacteriia</taxon>
        <taxon>Flavobacteriales</taxon>
        <taxon>Weeksellaceae</taxon>
        <taxon>Chryseobacterium group</taxon>
        <taxon>Chryseobacterium</taxon>
    </lineage>
</organism>
<accession>A0A495SPT9</accession>
<dbReference type="EMBL" id="RBXB01000001">
    <property type="protein sequence ID" value="RKT02057.1"/>
    <property type="molecule type" value="Genomic_DNA"/>
</dbReference>
<dbReference type="Proteomes" id="UP000272428">
    <property type="component" value="Unassembled WGS sequence"/>
</dbReference>
<evidence type="ECO:0000313" key="2">
    <source>
        <dbReference type="EMBL" id="RKT02057.1"/>
    </source>
</evidence>
<keyword evidence="1" id="KW-0732">Signal</keyword>
<feature type="chain" id="PRO_5019723044" description="Outer membrane protein with beta-barrel domain" evidence="1">
    <location>
        <begin position="29"/>
        <end position="176"/>
    </location>
</feature>
<protein>
    <recommendedName>
        <fullName evidence="4">Outer membrane protein with beta-barrel domain</fullName>
    </recommendedName>
</protein>
<proteinExistence type="predicted"/>